<evidence type="ECO:0000259" key="2">
    <source>
        <dbReference type="Pfam" id="PF00582"/>
    </source>
</evidence>
<comment type="caution">
    <text evidence="3">The sequence shown here is derived from an EMBL/GenBank/DDBJ whole genome shotgun (WGS) entry which is preliminary data.</text>
</comment>
<organism evidence="3 4">
    <name type="scientific">Fischerella major NIES-592</name>
    <dbReference type="NCBI Taxonomy" id="210994"/>
    <lineage>
        <taxon>Bacteria</taxon>
        <taxon>Bacillati</taxon>
        <taxon>Cyanobacteriota</taxon>
        <taxon>Cyanophyceae</taxon>
        <taxon>Nostocales</taxon>
        <taxon>Hapalosiphonaceae</taxon>
        <taxon>Fischerella</taxon>
    </lineage>
</organism>
<dbReference type="SUPFAM" id="SSF52402">
    <property type="entry name" value="Adenine nucleotide alpha hydrolases-like"/>
    <property type="match status" value="2"/>
</dbReference>
<dbReference type="Proteomes" id="UP000186391">
    <property type="component" value="Unassembled WGS sequence"/>
</dbReference>
<dbReference type="PANTHER" id="PTHR46268:SF8">
    <property type="entry name" value="UNIVERSAL STRESS PROTEIN SLL1388"/>
    <property type="match status" value="1"/>
</dbReference>
<dbReference type="InterPro" id="IPR014729">
    <property type="entry name" value="Rossmann-like_a/b/a_fold"/>
</dbReference>
<dbReference type="InterPro" id="IPR006015">
    <property type="entry name" value="Universal_stress_UspA"/>
</dbReference>
<keyword evidence="4" id="KW-1185">Reference proteome</keyword>
<proteinExistence type="inferred from homology"/>
<dbReference type="AlphaFoldDB" id="A0A1U7H590"/>
<dbReference type="EMBL" id="MRCA01000001">
    <property type="protein sequence ID" value="OKH16386.1"/>
    <property type="molecule type" value="Genomic_DNA"/>
</dbReference>
<name>A0A1U7H590_9CYAN</name>
<dbReference type="CDD" id="cd00293">
    <property type="entry name" value="USP-like"/>
    <property type="match status" value="2"/>
</dbReference>
<sequence>MIQNILIAVSGLGHAEEMLKTLKELPSIQQAKVTVLHVVPPQSTAESMTTKWEEGGKILANAIQSLALNPSQVSSILRQGEPKDVVCQVADEIDADLIIMGSRGLKRLQSILANSVSQYVFQLSSRPMLLVKDDIYVKNIKRIMVAMDNSDASKHCLNLALFLIRDIKGGELILTHVITDLGGEPTSTQVTPEQHPVLAAAAAEAKKQGVQPRCVLSMGKPGEKICRLAEELNVDLLLIGSPDRRPSIAKSFVDLDRLLGSSLSDYVRINATCPVLLARTAAA</sequence>
<feature type="domain" description="UspA" evidence="2">
    <location>
        <begin position="140"/>
        <end position="279"/>
    </location>
</feature>
<protein>
    <submittedName>
        <fullName evidence="3">Universal stress protein UspA</fullName>
    </submittedName>
</protein>
<evidence type="ECO:0000313" key="3">
    <source>
        <dbReference type="EMBL" id="OKH16386.1"/>
    </source>
</evidence>
<gene>
    <name evidence="3" type="ORF">NIES592_01710</name>
</gene>
<comment type="similarity">
    <text evidence="1">Belongs to the universal stress protein A family.</text>
</comment>
<evidence type="ECO:0000313" key="4">
    <source>
        <dbReference type="Proteomes" id="UP000186391"/>
    </source>
</evidence>
<dbReference type="Gene3D" id="3.40.50.620">
    <property type="entry name" value="HUPs"/>
    <property type="match status" value="2"/>
</dbReference>
<dbReference type="PRINTS" id="PR01438">
    <property type="entry name" value="UNVRSLSTRESS"/>
</dbReference>
<dbReference type="InterPro" id="IPR006016">
    <property type="entry name" value="UspA"/>
</dbReference>
<dbReference type="OrthoDB" id="9777884at2"/>
<dbReference type="PANTHER" id="PTHR46268">
    <property type="entry name" value="STRESS RESPONSE PROTEIN NHAX"/>
    <property type="match status" value="1"/>
</dbReference>
<accession>A0A1U7H590</accession>
<feature type="domain" description="UspA" evidence="2">
    <location>
        <begin position="1"/>
        <end position="132"/>
    </location>
</feature>
<dbReference type="RefSeq" id="WP_073554740.1">
    <property type="nucleotide sequence ID" value="NZ_MRCA01000001.1"/>
</dbReference>
<evidence type="ECO:0000256" key="1">
    <source>
        <dbReference type="ARBA" id="ARBA00008791"/>
    </source>
</evidence>
<dbReference type="Pfam" id="PF00582">
    <property type="entry name" value="Usp"/>
    <property type="match status" value="2"/>
</dbReference>
<reference evidence="3 4" key="1">
    <citation type="submission" date="2016-11" db="EMBL/GenBank/DDBJ databases">
        <title>Draft Genome Sequences of Nine Cyanobacterial Strains from Diverse Habitats.</title>
        <authorList>
            <person name="Zhu T."/>
            <person name="Hou S."/>
            <person name="Lu X."/>
            <person name="Hess W.R."/>
        </authorList>
    </citation>
    <scope>NUCLEOTIDE SEQUENCE [LARGE SCALE GENOMIC DNA]</scope>
    <source>
        <strain evidence="3 4">NIES-592</strain>
    </source>
</reference>